<reference evidence="1" key="2">
    <citation type="journal article" date="2022" name="Res Sq">
        <title>Comparative Genomics Reveals Insights into the Divergent Evolution of Astigmatic Mites and Household Pest Adaptations.</title>
        <authorList>
            <person name="Xiong Q."/>
            <person name="Wan A.T.-Y."/>
            <person name="Liu X.-Y."/>
            <person name="Fung C.S.-H."/>
            <person name="Xiao X."/>
            <person name="Malainual N."/>
            <person name="Hou J."/>
            <person name="Wang L."/>
            <person name="Wang M."/>
            <person name="Yang K."/>
            <person name="Cui Y."/>
            <person name="Leung E."/>
            <person name="Nong W."/>
            <person name="Shin S.-K."/>
            <person name="Au S."/>
            <person name="Jeong K.Y."/>
            <person name="Chew F.T."/>
            <person name="Hui J."/>
            <person name="Leung T.F."/>
            <person name="Tungtrongchitr A."/>
            <person name="Zhong N."/>
            <person name="Liu Z."/>
            <person name="Tsui S."/>
        </authorList>
    </citation>
    <scope>NUCLEOTIDE SEQUENCE</scope>
    <source>
        <strain evidence="1">Derf</strain>
        <tissue evidence="1">Whole organism</tissue>
    </source>
</reference>
<comment type="caution">
    <text evidence="1">The sequence shown here is derived from an EMBL/GenBank/DDBJ whole genome shotgun (WGS) entry which is preliminary data.</text>
</comment>
<protein>
    <submittedName>
        <fullName evidence="1">Uncharacterized protein</fullName>
    </submittedName>
</protein>
<name>A0A922L0K0_DERFA</name>
<evidence type="ECO:0000313" key="2">
    <source>
        <dbReference type="Proteomes" id="UP000790347"/>
    </source>
</evidence>
<reference evidence="1" key="1">
    <citation type="submission" date="2013-05" db="EMBL/GenBank/DDBJ databases">
        <authorList>
            <person name="Yim A.K.Y."/>
            <person name="Chan T.F."/>
            <person name="Ji K.M."/>
            <person name="Liu X.Y."/>
            <person name="Zhou J.W."/>
            <person name="Li R.Q."/>
            <person name="Yang K.Y."/>
            <person name="Li J."/>
            <person name="Li M."/>
            <person name="Law P.T.W."/>
            <person name="Wu Y.L."/>
            <person name="Cai Z.L."/>
            <person name="Qin H."/>
            <person name="Bao Y."/>
            <person name="Leung R.K.K."/>
            <person name="Ng P.K.S."/>
            <person name="Zou J."/>
            <person name="Zhong X.J."/>
            <person name="Ran P.X."/>
            <person name="Zhong N.S."/>
            <person name="Liu Z.G."/>
            <person name="Tsui S.K.W."/>
        </authorList>
    </citation>
    <scope>NUCLEOTIDE SEQUENCE</scope>
    <source>
        <strain evidence="1">Derf</strain>
        <tissue evidence="1">Whole organism</tissue>
    </source>
</reference>
<proteinExistence type="predicted"/>
<dbReference type="EMBL" id="ASGP02000007">
    <property type="protein sequence ID" value="KAH9497462.1"/>
    <property type="molecule type" value="Genomic_DNA"/>
</dbReference>
<accession>A0A922L0K0</accession>
<gene>
    <name evidence="1" type="ORF">DERF_013455</name>
</gene>
<dbReference type="AlphaFoldDB" id="A0A922L0K0"/>
<keyword evidence="2" id="KW-1185">Reference proteome</keyword>
<sequence>MWKKNVENKSSNRRVFYASVLKFYIDLGSIYPSIHSLAKVTKVPRHSQLNSIIIISAIVKRVKCPKKEIQYKH</sequence>
<dbReference type="Proteomes" id="UP000790347">
    <property type="component" value="Unassembled WGS sequence"/>
</dbReference>
<evidence type="ECO:0000313" key="1">
    <source>
        <dbReference type="EMBL" id="KAH9497462.1"/>
    </source>
</evidence>
<organism evidence="1 2">
    <name type="scientific">Dermatophagoides farinae</name>
    <name type="common">American house dust mite</name>
    <dbReference type="NCBI Taxonomy" id="6954"/>
    <lineage>
        <taxon>Eukaryota</taxon>
        <taxon>Metazoa</taxon>
        <taxon>Ecdysozoa</taxon>
        <taxon>Arthropoda</taxon>
        <taxon>Chelicerata</taxon>
        <taxon>Arachnida</taxon>
        <taxon>Acari</taxon>
        <taxon>Acariformes</taxon>
        <taxon>Sarcoptiformes</taxon>
        <taxon>Astigmata</taxon>
        <taxon>Psoroptidia</taxon>
        <taxon>Analgoidea</taxon>
        <taxon>Pyroglyphidae</taxon>
        <taxon>Dermatophagoidinae</taxon>
        <taxon>Dermatophagoides</taxon>
    </lineage>
</organism>